<accession>A0A518J2C0</accession>
<evidence type="ECO:0000256" key="4">
    <source>
        <dbReference type="ARBA" id="ARBA00022692"/>
    </source>
</evidence>
<protein>
    <submittedName>
        <fullName evidence="9">Type II secretion system protein F</fullName>
    </submittedName>
</protein>
<gene>
    <name evidence="9" type="primary">epsF</name>
    <name evidence="9" type="ORF">Mal33_55230</name>
</gene>
<dbReference type="InterPro" id="IPR018076">
    <property type="entry name" value="T2SS_GspF_dom"/>
</dbReference>
<feature type="transmembrane region" description="Helical" evidence="7">
    <location>
        <begin position="110"/>
        <end position="133"/>
    </location>
</feature>
<evidence type="ECO:0000313" key="9">
    <source>
        <dbReference type="EMBL" id="QDV59488.1"/>
    </source>
</evidence>
<dbReference type="Pfam" id="PF00482">
    <property type="entry name" value="T2SSF"/>
    <property type="match status" value="2"/>
</dbReference>
<dbReference type="GO" id="GO:0005886">
    <property type="term" value="C:plasma membrane"/>
    <property type="evidence" value="ECO:0007669"/>
    <property type="project" value="UniProtKB-SubCell"/>
</dbReference>
<feature type="domain" description="Type II secretion system protein GspF" evidence="8">
    <location>
        <begin position="206"/>
        <end position="322"/>
    </location>
</feature>
<evidence type="ECO:0000313" key="10">
    <source>
        <dbReference type="Proteomes" id="UP000316770"/>
    </source>
</evidence>
<evidence type="ECO:0000256" key="1">
    <source>
        <dbReference type="ARBA" id="ARBA00004651"/>
    </source>
</evidence>
<evidence type="ECO:0000256" key="6">
    <source>
        <dbReference type="ARBA" id="ARBA00023136"/>
    </source>
</evidence>
<dbReference type="Proteomes" id="UP000316770">
    <property type="component" value="Chromosome"/>
</dbReference>
<keyword evidence="6 7" id="KW-0472">Membrane</keyword>
<evidence type="ECO:0000256" key="7">
    <source>
        <dbReference type="SAM" id="Phobius"/>
    </source>
</evidence>
<comment type="subcellular location">
    <subcellularLocation>
        <location evidence="1">Cell membrane</location>
        <topology evidence="1">Multi-pass membrane protein</topology>
    </subcellularLocation>
</comment>
<keyword evidence="4 7" id="KW-0812">Transmembrane</keyword>
<dbReference type="InterPro" id="IPR042094">
    <property type="entry name" value="T2SS_GspF_sf"/>
</dbReference>
<reference evidence="9 10" key="1">
    <citation type="submission" date="2019-02" db="EMBL/GenBank/DDBJ databases">
        <title>Deep-cultivation of Planctomycetes and their phenomic and genomic characterization uncovers novel biology.</title>
        <authorList>
            <person name="Wiegand S."/>
            <person name="Jogler M."/>
            <person name="Boedeker C."/>
            <person name="Pinto D."/>
            <person name="Vollmers J."/>
            <person name="Rivas-Marin E."/>
            <person name="Kohn T."/>
            <person name="Peeters S.H."/>
            <person name="Heuer A."/>
            <person name="Rast P."/>
            <person name="Oberbeckmann S."/>
            <person name="Bunk B."/>
            <person name="Jeske O."/>
            <person name="Meyerdierks A."/>
            <person name="Storesund J.E."/>
            <person name="Kallscheuer N."/>
            <person name="Luecker S."/>
            <person name="Lage O.M."/>
            <person name="Pohl T."/>
            <person name="Merkel B.J."/>
            <person name="Hornburger P."/>
            <person name="Mueller R.-W."/>
            <person name="Bruemmer F."/>
            <person name="Labrenz M."/>
            <person name="Spormann A.M."/>
            <person name="Op den Camp H."/>
            <person name="Overmann J."/>
            <person name="Amann R."/>
            <person name="Jetten M.S.M."/>
            <person name="Mascher T."/>
            <person name="Medema M.H."/>
            <person name="Devos D.P."/>
            <person name="Kaster A.-K."/>
            <person name="Ovreas L."/>
            <person name="Rohde M."/>
            <person name="Galperin M.Y."/>
            <person name="Jogler C."/>
        </authorList>
    </citation>
    <scope>NUCLEOTIDE SEQUENCE [LARGE SCALE GENOMIC DNA]</scope>
    <source>
        <strain evidence="9 10">Mal33</strain>
    </source>
</reference>
<proteinExistence type="inferred from homology"/>
<dbReference type="PANTHER" id="PTHR30012:SF0">
    <property type="entry name" value="TYPE II SECRETION SYSTEM PROTEIN F-RELATED"/>
    <property type="match status" value="1"/>
</dbReference>
<keyword evidence="5 7" id="KW-1133">Transmembrane helix</keyword>
<comment type="similarity">
    <text evidence="2">Belongs to the GSP F family.</text>
</comment>
<feature type="domain" description="Type II secretion system protein GspF" evidence="8">
    <location>
        <begin position="14"/>
        <end position="135"/>
    </location>
</feature>
<evidence type="ECO:0000256" key="2">
    <source>
        <dbReference type="ARBA" id="ARBA00005745"/>
    </source>
</evidence>
<organism evidence="9 10">
    <name type="scientific">Rosistilla oblonga</name>
    <dbReference type="NCBI Taxonomy" id="2527990"/>
    <lineage>
        <taxon>Bacteria</taxon>
        <taxon>Pseudomonadati</taxon>
        <taxon>Planctomycetota</taxon>
        <taxon>Planctomycetia</taxon>
        <taxon>Pirellulales</taxon>
        <taxon>Pirellulaceae</taxon>
        <taxon>Rosistilla</taxon>
    </lineage>
</organism>
<feature type="transmembrane region" description="Helical" evidence="7">
    <location>
        <begin position="298"/>
        <end position="320"/>
    </location>
</feature>
<evidence type="ECO:0000256" key="3">
    <source>
        <dbReference type="ARBA" id="ARBA00022475"/>
    </source>
</evidence>
<sequence length="336" mass="36642">MFSKGMSQSVAARFCRRMATGFHAGVDLLKLCQREAQHGSPKHKAAMEAVAAQLRDGTPMARAMIDVAEGKYFPPLMIQMVHIGETTGRLERTLKELADHYDHRLAMQRMFLMGIAWPMLQLIGGIAVIGLAILITQMLGSEFNAVGLNMTQYLTLVFLFFGSITSAVLALKFNAFGCHRLFALVYRIPKAGEALQTIALSRICWTLSLALDSGMDAMRSVKMALQSTQNDHFASRADTAIATIKSGGTLTESFASTGIFPEEFLHFVEVAELSGTDAESLGNLADVYDQRAKTATRVLVGVMTGVIWAAVTIMLVAIILKMAMSVFGVYDEALKM</sequence>
<dbReference type="InterPro" id="IPR003004">
    <property type="entry name" value="GspF/PilC"/>
</dbReference>
<evidence type="ECO:0000256" key="5">
    <source>
        <dbReference type="ARBA" id="ARBA00022989"/>
    </source>
</evidence>
<feature type="transmembrane region" description="Helical" evidence="7">
    <location>
        <begin position="153"/>
        <end position="171"/>
    </location>
</feature>
<dbReference type="Gene3D" id="1.20.81.30">
    <property type="entry name" value="Type II secretion system (T2SS), domain F"/>
    <property type="match status" value="2"/>
</dbReference>
<keyword evidence="10" id="KW-1185">Reference proteome</keyword>
<keyword evidence="3" id="KW-1003">Cell membrane</keyword>
<dbReference type="PANTHER" id="PTHR30012">
    <property type="entry name" value="GENERAL SECRETION PATHWAY PROTEIN"/>
    <property type="match status" value="1"/>
</dbReference>
<evidence type="ECO:0000259" key="8">
    <source>
        <dbReference type="Pfam" id="PF00482"/>
    </source>
</evidence>
<dbReference type="EMBL" id="CP036318">
    <property type="protein sequence ID" value="QDV59488.1"/>
    <property type="molecule type" value="Genomic_DNA"/>
</dbReference>
<name>A0A518J2C0_9BACT</name>
<dbReference type="AlphaFoldDB" id="A0A518J2C0"/>